<protein>
    <submittedName>
        <fullName evidence="7">Putative radical SAM superfamily protein</fullName>
    </submittedName>
</protein>
<dbReference type="GO" id="GO:0003824">
    <property type="term" value="F:catalytic activity"/>
    <property type="evidence" value="ECO:0007669"/>
    <property type="project" value="InterPro"/>
</dbReference>
<dbReference type="InterPro" id="IPR007197">
    <property type="entry name" value="rSAM"/>
</dbReference>
<dbReference type="SFLD" id="SFLDS00029">
    <property type="entry name" value="Radical_SAM"/>
    <property type="match status" value="1"/>
</dbReference>
<dbReference type="GO" id="GO:0005829">
    <property type="term" value="C:cytosol"/>
    <property type="evidence" value="ECO:0007669"/>
    <property type="project" value="TreeGrafter"/>
</dbReference>
<evidence type="ECO:0000256" key="1">
    <source>
        <dbReference type="ARBA" id="ARBA00001966"/>
    </source>
</evidence>
<name>A0A6M3LYS1_9ZZZZ</name>
<comment type="cofactor">
    <cofactor evidence="1">
        <name>[4Fe-4S] cluster</name>
        <dbReference type="ChEBI" id="CHEBI:49883"/>
    </cofactor>
</comment>
<keyword evidence="2" id="KW-0949">S-adenosyl-L-methionine</keyword>
<evidence type="ECO:0000259" key="6">
    <source>
        <dbReference type="PROSITE" id="PS51918"/>
    </source>
</evidence>
<dbReference type="PROSITE" id="PS51918">
    <property type="entry name" value="RADICAL_SAM"/>
    <property type="match status" value="1"/>
</dbReference>
<dbReference type="InterPro" id="IPR023404">
    <property type="entry name" value="rSAM_horseshoe"/>
</dbReference>
<dbReference type="Gene3D" id="3.80.30.20">
    <property type="entry name" value="tm_1862 like domain"/>
    <property type="match status" value="1"/>
</dbReference>
<proteinExistence type="predicted"/>
<dbReference type="Pfam" id="PF04055">
    <property type="entry name" value="Radical_SAM"/>
    <property type="match status" value="1"/>
</dbReference>
<dbReference type="Gene3D" id="3.40.50.280">
    <property type="entry name" value="Cobalamin-binding domain"/>
    <property type="match status" value="1"/>
</dbReference>
<keyword evidence="5" id="KW-0411">Iron-sulfur</keyword>
<reference evidence="7" key="1">
    <citation type="submission" date="2020-03" db="EMBL/GenBank/DDBJ databases">
        <title>The deep terrestrial virosphere.</title>
        <authorList>
            <person name="Holmfeldt K."/>
            <person name="Nilsson E."/>
            <person name="Simone D."/>
            <person name="Lopez-Fernandez M."/>
            <person name="Wu X."/>
            <person name="de Brujin I."/>
            <person name="Lundin D."/>
            <person name="Andersson A."/>
            <person name="Bertilsson S."/>
            <person name="Dopson M."/>
        </authorList>
    </citation>
    <scope>NUCLEOTIDE SEQUENCE</scope>
    <source>
        <strain evidence="7">MM171A00736</strain>
    </source>
</reference>
<keyword evidence="3" id="KW-0479">Metal-binding</keyword>
<dbReference type="PANTHER" id="PTHR43409:SF7">
    <property type="entry name" value="BLL1977 PROTEIN"/>
    <property type="match status" value="1"/>
</dbReference>
<sequence>MTLEQDLGLIWLAKQTTDATLIAGGIEATMNYQVLMKHSPLDYIILGEGEKPLLSLCEDRFISQSPLSLREYREANLGIDFNKIPFKKFWDETLKRHTDITREEANTIRLVTSSHCPHRCTFCSSKNFLEGKIKQLTGEDIVTMVFKSVWAWPGATQIFFQDDNFLLGSKGRNRWKSISDIEFPIPFIGQARLDDVTPDILPYLDNFKMISVGIESFSQNILDEFRKDLKADTIDGRLRDIMDADINVYLNIIMTSPYCTKEDVKLTIEKCEEWLGRGAQLGINLYVDAYPGTEIIDYSEVTYKTVKIPYTDITFKKIWKMLPMNPEIRDAVLKTDRTLEENPLRSYLRSQLILKEMKRNLG</sequence>
<dbReference type="PANTHER" id="PTHR43409">
    <property type="entry name" value="ANAEROBIC MAGNESIUM-PROTOPORPHYRIN IX MONOMETHYL ESTER CYCLASE-RELATED"/>
    <property type="match status" value="1"/>
</dbReference>
<dbReference type="InterPro" id="IPR006638">
    <property type="entry name" value="Elp3/MiaA/NifB-like_rSAM"/>
</dbReference>
<dbReference type="EMBL" id="MT143677">
    <property type="protein sequence ID" value="QJA99993.1"/>
    <property type="molecule type" value="Genomic_DNA"/>
</dbReference>
<organism evidence="7">
    <name type="scientific">viral metagenome</name>
    <dbReference type="NCBI Taxonomy" id="1070528"/>
    <lineage>
        <taxon>unclassified sequences</taxon>
        <taxon>metagenomes</taxon>
        <taxon>organismal metagenomes</taxon>
    </lineage>
</organism>
<dbReference type="InterPro" id="IPR058240">
    <property type="entry name" value="rSAM_sf"/>
</dbReference>
<dbReference type="GO" id="GO:0046872">
    <property type="term" value="F:metal ion binding"/>
    <property type="evidence" value="ECO:0007669"/>
    <property type="project" value="UniProtKB-KW"/>
</dbReference>
<dbReference type="AlphaFoldDB" id="A0A6M3LYS1"/>
<keyword evidence="4" id="KW-0408">Iron</keyword>
<dbReference type="GO" id="GO:0051536">
    <property type="term" value="F:iron-sulfur cluster binding"/>
    <property type="evidence" value="ECO:0007669"/>
    <property type="project" value="UniProtKB-KW"/>
</dbReference>
<dbReference type="SFLD" id="SFLDG01082">
    <property type="entry name" value="B12-binding_domain_containing"/>
    <property type="match status" value="1"/>
</dbReference>
<evidence type="ECO:0000256" key="2">
    <source>
        <dbReference type="ARBA" id="ARBA00022691"/>
    </source>
</evidence>
<dbReference type="SUPFAM" id="SSF102114">
    <property type="entry name" value="Radical SAM enzymes"/>
    <property type="match status" value="1"/>
</dbReference>
<gene>
    <name evidence="7" type="ORF">MM171A00736_0009</name>
</gene>
<feature type="domain" description="Radical SAM core" evidence="6">
    <location>
        <begin position="100"/>
        <end position="316"/>
    </location>
</feature>
<dbReference type="InterPro" id="IPR051198">
    <property type="entry name" value="BchE-like"/>
</dbReference>
<evidence type="ECO:0000256" key="5">
    <source>
        <dbReference type="ARBA" id="ARBA00023014"/>
    </source>
</evidence>
<evidence type="ECO:0000256" key="3">
    <source>
        <dbReference type="ARBA" id="ARBA00022723"/>
    </source>
</evidence>
<evidence type="ECO:0000313" key="7">
    <source>
        <dbReference type="EMBL" id="QJA99993.1"/>
    </source>
</evidence>
<evidence type="ECO:0000256" key="4">
    <source>
        <dbReference type="ARBA" id="ARBA00023004"/>
    </source>
</evidence>
<dbReference type="SMART" id="SM00729">
    <property type="entry name" value="Elp3"/>
    <property type="match status" value="1"/>
</dbReference>
<accession>A0A6M3LYS1</accession>